<protein>
    <submittedName>
        <fullName evidence="4">Class I SAM-dependent methyltransferase</fullName>
        <ecNumber evidence="4">2.1.-.-</ecNumber>
    </submittedName>
</protein>
<reference evidence="4 5" key="1">
    <citation type="submission" date="2023-08" db="EMBL/GenBank/DDBJ databases">
        <authorList>
            <person name="Kumar R."/>
        </authorList>
    </citation>
    <scope>NUCLEOTIDE SEQUENCE [LARGE SCALE GENOMIC DNA]</scope>
    <source>
        <strain evidence="4 5">LUR13</strain>
    </source>
</reference>
<evidence type="ECO:0000313" key="5">
    <source>
        <dbReference type="Proteomes" id="UP001228171"/>
    </source>
</evidence>
<keyword evidence="2 4" id="KW-0808">Transferase</keyword>
<comment type="caution">
    <text evidence="4">The sequence shown here is derived from an EMBL/GenBank/DDBJ whole genome shotgun (WGS) entry which is preliminary data.</text>
</comment>
<evidence type="ECO:0000313" key="4">
    <source>
        <dbReference type="EMBL" id="MDP4545409.1"/>
    </source>
</evidence>
<keyword evidence="5" id="KW-1185">Reference proteome</keyword>
<dbReference type="Pfam" id="PF05401">
    <property type="entry name" value="NodS"/>
    <property type="match status" value="1"/>
</dbReference>
<proteinExistence type="predicted"/>
<evidence type="ECO:0000256" key="3">
    <source>
        <dbReference type="ARBA" id="ARBA00022691"/>
    </source>
</evidence>
<dbReference type="SUPFAM" id="SSF53335">
    <property type="entry name" value="S-adenosyl-L-methionine-dependent methyltransferases"/>
    <property type="match status" value="1"/>
</dbReference>
<gene>
    <name evidence="4" type="ORF">Q8P09_10015</name>
</gene>
<sequence length="261" mass="29664">MSHNLKLTPPMHEVGNLQVSKTDLRTVYTDLPKGKKELTATAYSESYFDALYSDNSDPWQYQTRWYEKRKRDMCLAVLPQAKYTNAIELGCGNGVFSALLASRCQTLVSIDGNKQAVQLAKQRLADVRHVKVIQGIIPKILPTAKSHFDLIVISEILYYLSANDIDTVIAWIQQNLAVGGTLLCCHWRYNIDGFTMTGETVHQRLHHAFNRISHDVNSVQRQQVDSQNPTFTHQSKVVDSDFLLDVWQRSPETVAMQENLV</sequence>
<dbReference type="CDD" id="cd02440">
    <property type="entry name" value="AdoMet_MTases"/>
    <property type="match status" value="1"/>
</dbReference>
<accession>A0ABT9HI07</accession>
<keyword evidence="3" id="KW-0949">S-adenosyl-L-methionine</keyword>
<dbReference type="PANTHER" id="PTHR43464">
    <property type="entry name" value="METHYLTRANSFERASE"/>
    <property type="match status" value="1"/>
</dbReference>
<name>A0ABT9HI07_9GAMM</name>
<dbReference type="EC" id="2.1.-.-" evidence="4"/>
<dbReference type="EMBL" id="JAVAJI010000017">
    <property type="protein sequence ID" value="MDP4545409.1"/>
    <property type="molecule type" value="Genomic_DNA"/>
</dbReference>
<dbReference type="PANTHER" id="PTHR43464:SF19">
    <property type="entry name" value="UBIQUINONE BIOSYNTHESIS O-METHYLTRANSFERASE, MITOCHONDRIAL"/>
    <property type="match status" value="1"/>
</dbReference>
<evidence type="ECO:0000256" key="1">
    <source>
        <dbReference type="ARBA" id="ARBA00022603"/>
    </source>
</evidence>
<dbReference type="GO" id="GO:0032259">
    <property type="term" value="P:methylation"/>
    <property type="evidence" value="ECO:0007669"/>
    <property type="project" value="UniProtKB-KW"/>
</dbReference>
<evidence type="ECO:0000256" key="2">
    <source>
        <dbReference type="ARBA" id="ARBA00022679"/>
    </source>
</evidence>
<keyword evidence="1 4" id="KW-0489">Methyltransferase</keyword>
<dbReference type="InterPro" id="IPR029063">
    <property type="entry name" value="SAM-dependent_MTases_sf"/>
</dbReference>
<dbReference type="Proteomes" id="UP001228171">
    <property type="component" value="Unassembled WGS sequence"/>
</dbReference>
<dbReference type="InterPro" id="IPR008715">
    <property type="entry name" value="SAM-MeTfrase_NodS-like"/>
</dbReference>
<dbReference type="GO" id="GO:0008168">
    <property type="term" value="F:methyltransferase activity"/>
    <property type="evidence" value="ECO:0007669"/>
    <property type="project" value="UniProtKB-KW"/>
</dbReference>
<organism evidence="4 5">
    <name type="scientific">Psychrobacter faecalis</name>
    <dbReference type="NCBI Taxonomy" id="180588"/>
    <lineage>
        <taxon>Bacteria</taxon>
        <taxon>Pseudomonadati</taxon>
        <taxon>Pseudomonadota</taxon>
        <taxon>Gammaproteobacteria</taxon>
        <taxon>Moraxellales</taxon>
        <taxon>Moraxellaceae</taxon>
        <taxon>Psychrobacter</taxon>
    </lineage>
</organism>
<dbReference type="RefSeq" id="WP_305935894.1">
    <property type="nucleotide sequence ID" value="NZ_JAVAJI010000017.1"/>
</dbReference>
<dbReference type="Gene3D" id="3.40.50.150">
    <property type="entry name" value="Vaccinia Virus protein VP39"/>
    <property type="match status" value="1"/>
</dbReference>